<dbReference type="Pfam" id="PF00440">
    <property type="entry name" value="TetR_N"/>
    <property type="match status" value="1"/>
</dbReference>
<keyword evidence="3" id="KW-0804">Transcription</keyword>
<dbReference type="PANTHER" id="PTHR30055">
    <property type="entry name" value="HTH-TYPE TRANSCRIPTIONAL REGULATOR RUTR"/>
    <property type="match status" value="1"/>
</dbReference>
<evidence type="ECO:0000256" key="4">
    <source>
        <dbReference type="PROSITE-ProRule" id="PRU00335"/>
    </source>
</evidence>
<dbReference type="InterPro" id="IPR001647">
    <property type="entry name" value="HTH_TetR"/>
</dbReference>
<proteinExistence type="predicted"/>
<dbReference type="AlphaFoldDB" id="H1S1P6"/>
<dbReference type="PATRIC" id="fig|1127483.3.peg.1594"/>
<dbReference type="OrthoDB" id="5293556at2"/>
<sequence>MPATRPTQSSLSALPANAPVNAPASAPVTPAAGRAGAPVARASGAALRRESVREAFFNAARALFAEAGFSGVTLRRIGERCGYSAAAIYRHFEDKTALLFELCAQDWVRLAAALAGARAAAGTPAMALPAVLDAYVAWALANRHSYHLMMMMGLPADAERAIDLRWSERFPEDPVSAVLLACVHDQQAAALIDALHDPGDVTDALWTAVHGLAALDITFEHLPREDWQPLAHRQQVLLAALLRGFSRPSR</sequence>
<dbReference type="EMBL" id="AHJE01000017">
    <property type="protein sequence ID" value="EHP43621.1"/>
    <property type="molecule type" value="Genomic_DNA"/>
</dbReference>
<dbReference type="PRINTS" id="PR00455">
    <property type="entry name" value="HTHTETR"/>
</dbReference>
<reference evidence="6 7" key="1">
    <citation type="journal article" date="2012" name="J. Bacteriol.">
        <title>De Novo Genome Project of Cupriavidus basilensis OR16.</title>
        <authorList>
            <person name="Cserhati M."/>
            <person name="Kriszt B."/>
            <person name="Szoboszlay S."/>
            <person name="Toth A."/>
            <person name="Szabo I."/>
            <person name="Tancsics A."/>
            <person name="Nagy I."/>
            <person name="Horvath B."/>
            <person name="Nagy I."/>
            <person name="Kukolya J."/>
        </authorList>
    </citation>
    <scope>NUCLEOTIDE SEQUENCE [LARGE SCALE GENOMIC DNA]</scope>
    <source>
        <strain evidence="6 7">OR16</strain>
    </source>
</reference>
<dbReference type="Gene3D" id="1.10.357.10">
    <property type="entry name" value="Tetracycline Repressor, domain 2"/>
    <property type="match status" value="1"/>
</dbReference>
<dbReference type="InterPro" id="IPR025996">
    <property type="entry name" value="MT1864/Rv1816-like_C"/>
</dbReference>
<dbReference type="SUPFAM" id="SSF48498">
    <property type="entry name" value="Tetracyclin repressor-like, C-terminal domain"/>
    <property type="match status" value="1"/>
</dbReference>
<feature type="DNA-binding region" description="H-T-H motif" evidence="4">
    <location>
        <begin position="73"/>
        <end position="92"/>
    </location>
</feature>
<keyword evidence="1" id="KW-0805">Transcription regulation</keyword>
<evidence type="ECO:0000313" key="7">
    <source>
        <dbReference type="Proteomes" id="UP000005808"/>
    </source>
</evidence>
<dbReference type="InterPro" id="IPR050109">
    <property type="entry name" value="HTH-type_TetR-like_transc_reg"/>
</dbReference>
<evidence type="ECO:0000256" key="1">
    <source>
        <dbReference type="ARBA" id="ARBA00023015"/>
    </source>
</evidence>
<dbReference type="PANTHER" id="PTHR30055:SF234">
    <property type="entry name" value="HTH-TYPE TRANSCRIPTIONAL REGULATOR BETI"/>
    <property type="match status" value="1"/>
</dbReference>
<dbReference type="InterPro" id="IPR009057">
    <property type="entry name" value="Homeodomain-like_sf"/>
</dbReference>
<dbReference type="PROSITE" id="PS50977">
    <property type="entry name" value="HTH_TETR_2"/>
    <property type="match status" value="1"/>
</dbReference>
<dbReference type="InterPro" id="IPR036271">
    <property type="entry name" value="Tet_transcr_reg_TetR-rel_C_sf"/>
</dbReference>
<protein>
    <submittedName>
        <fullName evidence="6">TetR family transcriptional regulator</fullName>
    </submittedName>
</protein>
<dbReference type="SUPFAM" id="SSF46689">
    <property type="entry name" value="Homeodomain-like"/>
    <property type="match status" value="1"/>
</dbReference>
<evidence type="ECO:0000256" key="3">
    <source>
        <dbReference type="ARBA" id="ARBA00023163"/>
    </source>
</evidence>
<dbReference type="GO" id="GO:0003700">
    <property type="term" value="F:DNA-binding transcription factor activity"/>
    <property type="evidence" value="ECO:0007669"/>
    <property type="project" value="TreeGrafter"/>
</dbReference>
<dbReference type="Pfam" id="PF13305">
    <property type="entry name" value="TetR_C_33"/>
    <property type="match status" value="1"/>
</dbReference>
<comment type="caution">
    <text evidence="6">The sequence shown here is derived from an EMBL/GenBank/DDBJ whole genome shotgun (WGS) entry which is preliminary data.</text>
</comment>
<organism evidence="6 7">
    <name type="scientific">Cupriavidus basilensis OR16</name>
    <dbReference type="NCBI Taxonomy" id="1127483"/>
    <lineage>
        <taxon>Bacteria</taxon>
        <taxon>Pseudomonadati</taxon>
        <taxon>Pseudomonadota</taxon>
        <taxon>Betaproteobacteria</taxon>
        <taxon>Burkholderiales</taxon>
        <taxon>Burkholderiaceae</taxon>
        <taxon>Cupriavidus</taxon>
    </lineage>
</organism>
<gene>
    <name evidence="6" type="ORF">OR16_07936</name>
</gene>
<name>H1S1P6_9BURK</name>
<dbReference type="Proteomes" id="UP000005808">
    <property type="component" value="Unassembled WGS sequence"/>
</dbReference>
<evidence type="ECO:0000313" key="6">
    <source>
        <dbReference type="EMBL" id="EHP43621.1"/>
    </source>
</evidence>
<dbReference type="GO" id="GO:0000976">
    <property type="term" value="F:transcription cis-regulatory region binding"/>
    <property type="evidence" value="ECO:0007669"/>
    <property type="project" value="TreeGrafter"/>
</dbReference>
<evidence type="ECO:0000259" key="5">
    <source>
        <dbReference type="PROSITE" id="PS50977"/>
    </source>
</evidence>
<accession>H1S1P6</accession>
<feature type="domain" description="HTH tetR-type" evidence="5">
    <location>
        <begin position="50"/>
        <end position="110"/>
    </location>
</feature>
<keyword evidence="2 4" id="KW-0238">DNA-binding</keyword>
<evidence type="ECO:0000256" key="2">
    <source>
        <dbReference type="ARBA" id="ARBA00023125"/>
    </source>
</evidence>